<keyword evidence="1" id="KW-0812">Transmembrane</keyword>
<evidence type="ECO:0000256" key="2">
    <source>
        <dbReference type="SAM" id="SignalP"/>
    </source>
</evidence>
<name>A0A494VYB0_9SPHI</name>
<reference evidence="3 4" key="1">
    <citation type="submission" date="2018-10" db="EMBL/GenBank/DDBJ databases">
        <title>Genome sequencing of Mucilaginibacter sp. HYN0043.</title>
        <authorList>
            <person name="Kim M."/>
            <person name="Yi H."/>
        </authorList>
    </citation>
    <scope>NUCLEOTIDE SEQUENCE [LARGE SCALE GENOMIC DNA]</scope>
    <source>
        <strain evidence="3 4">HYN0043</strain>
    </source>
</reference>
<feature type="chain" id="PRO_5019848657" description="Signal peptidase" evidence="2">
    <location>
        <begin position="22"/>
        <end position="66"/>
    </location>
</feature>
<dbReference type="PROSITE" id="PS51257">
    <property type="entry name" value="PROKAR_LIPOPROTEIN"/>
    <property type="match status" value="1"/>
</dbReference>
<evidence type="ECO:0000313" key="3">
    <source>
        <dbReference type="EMBL" id="AYL96318.1"/>
    </source>
</evidence>
<keyword evidence="4" id="KW-1185">Reference proteome</keyword>
<accession>A0A494VYB0</accession>
<keyword evidence="1" id="KW-0472">Membrane</keyword>
<gene>
    <name evidence="3" type="ORF">HYN43_013890</name>
</gene>
<dbReference type="Proteomes" id="UP000270046">
    <property type="component" value="Chromosome"/>
</dbReference>
<evidence type="ECO:0000313" key="4">
    <source>
        <dbReference type="Proteomes" id="UP000270046"/>
    </source>
</evidence>
<evidence type="ECO:0000256" key="1">
    <source>
        <dbReference type="SAM" id="Phobius"/>
    </source>
</evidence>
<evidence type="ECO:0008006" key="5">
    <source>
        <dbReference type="Google" id="ProtNLM"/>
    </source>
</evidence>
<dbReference type="RefSeq" id="WP_119409916.1">
    <property type="nucleotide sequence ID" value="NZ_CP032869.1"/>
</dbReference>
<sequence length="66" mass="7185">MIKKIFITTLLFVATTLSCFAQLENPCDGADGDAVCPLDTWVIVLAVAAFAITVVHLYRKQKSLQA</sequence>
<feature type="signal peptide" evidence="2">
    <location>
        <begin position="1"/>
        <end position="21"/>
    </location>
</feature>
<keyword evidence="2" id="KW-0732">Signal</keyword>
<proteinExistence type="predicted"/>
<dbReference type="EMBL" id="CP032869">
    <property type="protein sequence ID" value="AYL96318.1"/>
    <property type="molecule type" value="Genomic_DNA"/>
</dbReference>
<feature type="transmembrane region" description="Helical" evidence="1">
    <location>
        <begin position="40"/>
        <end position="58"/>
    </location>
</feature>
<dbReference type="AlphaFoldDB" id="A0A494VYB0"/>
<dbReference type="OrthoDB" id="800059at2"/>
<organism evidence="3 4">
    <name type="scientific">Mucilaginibacter celer</name>
    <dbReference type="NCBI Taxonomy" id="2305508"/>
    <lineage>
        <taxon>Bacteria</taxon>
        <taxon>Pseudomonadati</taxon>
        <taxon>Bacteroidota</taxon>
        <taxon>Sphingobacteriia</taxon>
        <taxon>Sphingobacteriales</taxon>
        <taxon>Sphingobacteriaceae</taxon>
        <taxon>Mucilaginibacter</taxon>
    </lineage>
</organism>
<keyword evidence="1" id="KW-1133">Transmembrane helix</keyword>
<protein>
    <recommendedName>
        <fullName evidence="5">Signal peptidase</fullName>
    </recommendedName>
</protein>
<dbReference type="KEGG" id="muh:HYN43_013890"/>